<protein>
    <submittedName>
        <fullName evidence="1">17170_t:CDS:1</fullName>
    </submittedName>
</protein>
<keyword evidence="2" id="KW-1185">Reference proteome</keyword>
<feature type="non-terminal residue" evidence="1">
    <location>
        <position position="148"/>
    </location>
</feature>
<name>A0ACA9RIW3_9GLOM</name>
<gene>
    <name evidence="1" type="ORF">RPERSI_LOCUS19706</name>
</gene>
<proteinExistence type="predicted"/>
<sequence length="148" mass="16772">YNQPSFQGWSALPTIQHQPFISDPKETNKKPGRLSNIVCYICEEKGHIASNYPYKKAGLSFRKPESKQEKEGVGDRTSGYGKNPFERVVNYWNRVIKPPALVRVPEEKLQLVRSELILLKGSNWISARNLVSIAGKIQSFARAFLPAQ</sequence>
<accession>A0ACA9RIW3</accession>
<evidence type="ECO:0000313" key="2">
    <source>
        <dbReference type="Proteomes" id="UP000789920"/>
    </source>
</evidence>
<evidence type="ECO:0000313" key="1">
    <source>
        <dbReference type="EMBL" id="CAG8794174.1"/>
    </source>
</evidence>
<dbReference type="Proteomes" id="UP000789920">
    <property type="component" value="Unassembled WGS sequence"/>
</dbReference>
<organism evidence="1 2">
    <name type="scientific">Racocetra persica</name>
    <dbReference type="NCBI Taxonomy" id="160502"/>
    <lineage>
        <taxon>Eukaryota</taxon>
        <taxon>Fungi</taxon>
        <taxon>Fungi incertae sedis</taxon>
        <taxon>Mucoromycota</taxon>
        <taxon>Glomeromycotina</taxon>
        <taxon>Glomeromycetes</taxon>
        <taxon>Diversisporales</taxon>
        <taxon>Gigasporaceae</taxon>
        <taxon>Racocetra</taxon>
    </lineage>
</organism>
<reference evidence="1" key="1">
    <citation type="submission" date="2021-06" db="EMBL/GenBank/DDBJ databases">
        <authorList>
            <person name="Kallberg Y."/>
            <person name="Tangrot J."/>
            <person name="Rosling A."/>
        </authorList>
    </citation>
    <scope>NUCLEOTIDE SEQUENCE</scope>
    <source>
        <strain evidence="1">MA461A</strain>
    </source>
</reference>
<feature type="non-terminal residue" evidence="1">
    <location>
        <position position="1"/>
    </location>
</feature>
<dbReference type="EMBL" id="CAJVQC010054446">
    <property type="protein sequence ID" value="CAG8794174.1"/>
    <property type="molecule type" value="Genomic_DNA"/>
</dbReference>
<comment type="caution">
    <text evidence="1">The sequence shown here is derived from an EMBL/GenBank/DDBJ whole genome shotgun (WGS) entry which is preliminary data.</text>
</comment>